<evidence type="ECO:0000313" key="2">
    <source>
        <dbReference type="Proteomes" id="UP001054945"/>
    </source>
</evidence>
<evidence type="ECO:0000313" key="1">
    <source>
        <dbReference type="EMBL" id="GIX71464.1"/>
    </source>
</evidence>
<dbReference type="AlphaFoldDB" id="A0AAV4MHK6"/>
<keyword evidence="2" id="KW-1185">Reference proteome</keyword>
<proteinExistence type="predicted"/>
<sequence>MVARWKMLDLHAVPLGCQLSRSRENWQLRFDCVTLDNRKSARLRDNPMDCKILLAYFVIVHSSFSQERNTNSLNLPLTVISTLLIPDGRSSKSNKKLT</sequence>
<accession>A0AAV4MHK6</accession>
<gene>
    <name evidence="1" type="ORF">CEXT_39691</name>
</gene>
<dbReference type="EMBL" id="BPLR01019757">
    <property type="protein sequence ID" value="GIX71464.1"/>
    <property type="molecule type" value="Genomic_DNA"/>
</dbReference>
<organism evidence="1 2">
    <name type="scientific">Caerostris extrusa</name>
    <name type="common">Bark spider</name>
    <name type="synonym">Caerostris bankana</name>
    <dbReference type="NCBI Taxonomy" id="172846"/>
    <lineage>
        <taxon>Eukaryota</taxon>
        <taxon>Metazoa</taxon>
        <taxon>Ecdysozoa</taxon>
        <taxon>Arthropoda</taxon>
        <taxon>Chelicerata</taxon>
        <taxon>Arachnida</taxon>
        <taxon>Araneae</taxon>
        <taxon>Araneomorphae</taxon>
        <taxon>Entelegynae</taxon>
        <taxon>Araneoidea</taxon>
        <taxon>Araneidae</taxon>
        <taxon>Caerostris</taxon>
    </lineage>
</organism>
<name>A0AAV4MHK6_CAEEX</name>
<protein>
    <submittedName>
        <fullName evidence="1">Uncharacterized protein</fullName>
    </submittedName>
</protein>
<reference evidence="1 2" key="1">
    <citation type="submission" date="2021-06" db="EMBL/GenBank/DDBJ databases">
        <title>Caerostris extrusa draft genome.</title>
        <authorList>
            <person name="Kono N."/>
            <person name="Arakawa K."/>
        </authorList>
    </citation>
    <scope>NUCLEOTIDE SEQUENCE [LARGE SCALE GENOMIC DNA]</scope>
</reference>
<dbReference type="Proteomes" id="UP001054945">
    <property type="component" value="Unassembled WGS sequence"/>
</dbReference>
<comment type="caution">
    <text evidence="1">The sequence shown here is derived from an EMBL/GenBank/DDBJ whole genome shotgun (WGS) entry which is preliminary data.</text>
</comment>